<dbReference type="AlphaFoldDB" id="A0A0S4J0D8"/>
<evidence type="ECO:0000313" key="2">
    <source>
        <dbReference type="EMBL" id="CUG75976.1"/>
    </source>
</evidence>
<feature type="transmembrane region" description="Helical" evidence="1">
    <location>
        <begin position="21"/>
        <end position="40"/>
    </location>
</feature>
<name>A0A0S4J0D8_BODSA</name>
<dbReference type="Proteomes" id="UP000051952">
    <property type="component" value="Unassembled WGS sequence"/>
</dbReference>
<accession>A0A0S4J0D8</accession>
<keyword evidence="3" id="KW-1185">Reference proteome</keyword>
<keyword evidence="1" id="KW-0812">Transmembrane</keyword>
<evidence type="ECO:0000313" key="3">
    <source>
        <dbReference type="Proteomes" id="UP000051952"/>
    </source>
</evidence>
<reference evidence="3" key="1">
    <citation type="submission" date="2015-09" db="EMBL/GenBank/DDBJ databases">
        <authorList>
            <consortium name="Pathogen Informatics"/>
        </authorList>
    </citation>
    <scope>NUCLEOTIDE SEQUENCE [LARGE SCALE GENOMIC DNA]</scope>
    <source>
        <strain evidence="3">Lake Konstanz</strain>
    </source>
</reference>
<keyword evidence="1" id="KW-0472">Membrane</keyword>
<evidence type="ECO:0000256" key="1">
    <source>
        <dbReference type="SAM" id="Phobius"/>
    </source>
</evidence>
<dbReference type="VEuPathDB" id="TriTrypDB:BSAL_84830"/>
<proteinExistence type="predicted"/>
<dbReference type="EMBL" id="CYKH01000989">
    <property type="protein sequence ID" value="CUG75976.1"/>
    <property type="molecule type" value="Genomic_DNA"/>
</dbReference>
<gene>
    <name evidence="2" type="ORF">BSAL_84830</name>
</gene>
<organism evidence="2 3">
    <name type="scientific">Bodo saltans</name>
    <name type="common">Flagellated protozoan</name>
    <dbReference type="NCBI Taxonomy" id="75058"/>
    <lineage>
        <taxon>Eukaryota</taxon>
        <taxon>Discoba</taxon>
        <taxon>Euglenozoa</taxon>
        <taxon>Kinetoplastea</taxon>
        <taxon>Metakinetoplastina</taxon>
        <taxon>Eubodonida</taxon>
        <taxon>Bodonidae</taxon>
        <taxon>Bodo</taxon>
    </lineage>
</organism>
<sequence>MLSSSDRLYVSDDGGSEWRKRVLTIAVPGVVGLAILFGVVVAVKHATGFFFFWLLLYCWATSVTKSPKRMHETTDFELTCRNQPAEGQLT</sequence>
<feature type="transmembrane region" description="Helical" evidence="1">
    <location>
        <begin position="46"/>
        <end position="64"/>
    </location>
</feature>
<protein>
    <submittedName>
        <fullName evidence="2">Membrane-associated protein, putative</fullName>
    </submittedName>
</protein>
<keyword evidence="1" id="KW-1133">Transmembrane helix</keyword>